<evidence type="ECO:0000256" key="1">
    <source>
        <dbReference type="SAM" id="MobiDB-lite"/>
    </source>
</evidence>
<evidence type="ECO:0000313" key="4">
    <source>
        <dbReference type="Proteomes" id="UP000588586"/>
    </source>
</evidence>
<keyword evidence="4" id="KW-1185">Reference proteome</keyword>
<protein>
    <recommendedName>
        <fullName evidence="5">Oligosaccharide repeat unit polymerase</fullName>
    </recommendedName>
</protein>
<keyword evidence="2" id="KW-0812">Transmembrane</keyword>
<evidence type="ECO:0008006" key="5">
    <source>
        <dbReference type="Google" id="ProtNLM"/>
    </source>
</evidence>
<feature type="transmembrane region" description="Helical" evidence="2">
    <location>
        <begin position="225"/>
        <end position="243"/>
    </location>
</feature>
<dbReference type="RefSeq" id="WP_171242765.1">
    <property type="nucleotide sequence ID" value="NZ_JABEPQ010000001.1"/>
</dbReference>
<sequence length="442" mass="47647">MAFVGIAMMVTGYAETLRLILKLKIAPVYSYAGLRYEDAARPEYILVLLLLIAVAWSLPTTFRRVGEFGVWMVYVISVIPSTVAILFGGTVAGSSRWMTILTIAGITIGIGQLARVRFLETFEIRSPPALLWYLLSVIVIGIYLYLAIAVGIRTQYLTFSDVYSVRANYSESAGAAPILGYLVPTLSNVLNPLLMARGLYQRRWVYLVAGVLGQLLIYLTTGEKIVLLSIGAVVLTAALLRGRRPGPGRLVLGITTLTLMAIALDWMLGSEIFTSLFVRRFLILPGALVGAYVWVFQDAAKLNFSQDLLPFLDNPYQTQSPGSIVGGAFIGDPHSNAVVNFFGHGFLNAGYAGMAVEGLFFGLLLVAANTVTQRHSLGSAALLFVMPIVGITNSSIFTATLTGGFLSAIVVALVLPSDWSTRRPKPARSSRGPSQPIQVGSG</sequence>
<name>A0A849HHM9_9MICO</name>
<accession>A0A849HHM9</accession>
<feature type="region of interest" description="Disordered" evidence="1">
    <location>
        <begin position="420"/>
        <end position="442"/>
    </location>
</feature>
<keyword evidence="2" id="KW-1133">Transmembrane helix</keyword>
<dbReference type="EMBL" id="JABEPQ010000001">
    <property type="protein sequence ID" value="NNM45781.1"/>
    <property type="molecule type" value="Genomic_DNA"/>
</dbReference>
<evidence type="ECO:0000313" key="3">
    <source>
        <dbReference type="EMBL" id="NNM45781.1"/>
    </source>
</evidence>
<organism evidence="3 4">
    <name type="scientific">Knoellia koreensis</name>
    <dbReference type="NCBI Taxonomy" id="2730921"/>
    <lineage>
        <taxon>Bacteria</taxon>
        <taxon>Bacillati</taxon>
        <taxon>Actinomycetota</taxon>
        <taxon>Actinomycetes</taxon>
        <taxon>Micrococcales</taxon>
        <taxon>Intrasporangiaceae</taxon>
        <taxon>Knoellia</taxon>
    </lineage>
</organism>
<dbReference type="AlphaFoldDB" id="A0A849HHM9"/>
<keyword evidence="2" id="KW-0472">Membrane</keyword>
<feature type="transmembrane region" description="Helical" evidence="2">
    <location>
        <begin position="44"/>
        <end position="62"/>
    </location>
</feature>
<feature type="compositionally biased region" description="Polar residues" evidence="1">
    <location>
        <begin position="431"/>
        <end position="442"/>
    </location>
</feature>
<gene>
    <name evidence="3" type="ORF">HJG52_07150</name>
</gene>
<proteinExistence type="predicted"/>
<feature type="transmembrane region" description="Helical" evidence="2">
    <location>
        <begin position="130"/>
        <end position="152"/>
    </location>
</feature>
<feature type="transmembrane region" description="Helical" evidence="2">
    <location>
        <begin position="349"/>
        <end position="368"/>
    </location>
</feature>
<dbReference type="Proteomes" id="UP000588586">
    <property type="component" value="Unassembled WGS sequence"/>
</dbReference>
<reference evidence="3 4" key="1">
    <citation type="submission" date="2020-04" db="EMBL/GenBank/DDBJ databases">
        <title>Knoellia sp. isolate from air conditioner.</title>
        <authorList>
            <person name="Chea S."/>
            <person name="Kim D.-U."/>
        </authorList>
    </citation>
    <scope>NUCLEOTIDE SEQUENCE [LARGE SCALE GENOMIC DNA]</scope>
    <source>
        <strain evidence="3 4">DB2414S</strain>
    </source>
</reference>
<feature type="transmembrane region" description="Helical" evidence="2">
    <location>
        <begin position="69"/>
        <end position="91"/>
    </location>
</feature>
<feature type="transmembrane region" description="Helical" evidence="2">
    <location>
        <begin position="172"/>
        <end position="191"/>
    </location>
</feature>
<evidence type="ECO:0000256" key="2">
    <source>
        <dbReference type="SAM" id="Phobius"/>
    </source>
</evidence>
<feature type="transmembrane region" description="Helical" evidence="2">
    <location>
        <begin position="276"/>
        <end position="296"/>
    </location>
</feature>
<feature type="transmembrane region" description="Helical" evidence="2">
    <location>
        <begin position="388"/>
        <end position="415"/>
    </location>
</feature>
<comment type="caution">
    <text evidence="3">The sequence shown here is derived from an EMBL/GenBank/DDBJ whole genome shotgun (WGS) entry which is preliminary data.</text>
</comment>
<feature type="transmembrane region" description="Helical" evidence="2">
    <location>
        <begin position="97"/>
        <end position="118"/>
    </location>
</feature>
<feature type="transmembrane region" description="Helical" evidence="2">
    <location>
        <begin position="250"/>
        <end position="270"/>
    </location>
</feature>